<gene>
    <name evidence="1" type="ORF">QNI16_15310</name>
</gene>
<proteinExistence type="predicted"/>
<dbReference type="AlphaFoldDB" id="A0AAE3QSH7"/>
<comment type="caution">
    <text evidence="1">The sequence shown here is derived from an EMBL/GenBank/DDBJ whole genome shotgun (WGS) entry which is preliminary data.</text>
</comment>
<dbReference type="Proteomes" id="UP001241110">
    <property type="component" value="Unassembled WGS sequence"/>
</dbReference>
<dbReference type="EMBL" id="JASJOS010000006">
    <property type="protein sequence ID" value="MDJ1481868.1"/>
    <property type="molecule type" value="Genomic_DNA"/>
</dbReference>
<dbReference type="RefSeq" id="WP_313980237.1">
    <property type="nucleotide sequence ID" value="NZ_JASJOS010000006.1"/>
</dbReference>
<sequence length="77" mass="8866">MDSTLEKRIEKLRKLKDEFNLDQKTIAKYADRGRTTVALVMAGTDDRYLTEGNVDAIEKGIEKILDEYRQKLCGKQS</sequence>
<evidence type="ECO:0000313" key="2">
    <source>
        <dbReference type="Proteomes" id="UP001241110"/>
    </source>
</evidence>
<evidence type="ECO:0000313" key="1">
    <source>
        <dbReference type="EMBL" id="MDJ1481868.1"/>
    </source>
</evidence>
<accession>A0AAE3QSH7</accession>
<protein>
    <submittedName>
        <fullName evidence="1">Uncharacterized protein</fullName>
    </submittedName>
</protein>
<reference evidence="1" key="1">
    <citation type="submission" date="2023-05" db="EMBL/GenBank/DDBJ databases">
        <authorList>
            <person name="Zhang X."/>
        </authorList>
    </citation>
    <scope>NUCLEOTIDE SEQUENCE</scope>
    <source>
        <strain evidence="1">YF14B1</strain>
    </source>
</reference>
<name>A0AAE3QSH7_9BACT</name>
<organism evidence="1 2">
    <name type="scientific">Xanthocytophaga flava</name>
    <dbReference type="NCBI Taxonomy" id="3048013"/>
    <lineage>
        <taxon>Bacteria</taxon>
        <taxon>Pseudomonadati</taxon>
        <taxon>Bacteroidota</taxon>
        <taxon>Cytophagia</taxon>
        <taxon>Cytophagales</taxon>
        <taxon>Rhodocytophagaceae</taxon>
        <taxon>Xanthocytophaga</taxon>
    </lineage>
</organism>